<protein>
    <submittedName>
        <fullName evidence="1">Uncharacterized protein</fullName>
    </submittedName>
</protein>
<organism evidence="1 2">
    <name type="scientific">Phlebia brevispora</name>
    <dbReference type="NCBI Taxonomy" id="194682"/>
    <lineage>
        <taxon>Eukaryota</taxon>
        <taxon>Fungi</taxon>
        <taxon>Dikarya</taxon>
        <taxon>Basidiomycota</taxon>
        <taxon>Agaricomycotina</taxon>
        <taxon>Agaricomycetes</taxon>
        <taxon>Polyporales</taxon>
        <taxon>Meruliaceae</taxon>
        <taxon>Phlebia</taxon>
    </lineage>
</organism>
<keyword evidence="2" id="KW-1185">Reference proteome</keyword>
<sequence>MPALPLIEAEYDLIVAGGGTAGCIVAGRLAAAAPDLKILVLEAGPSTKEEPAHIQPARFITHYTPAAKTARFHFSQPSEALGGRALPVIAGSCLGGGSSINCEFGMYTRAAASDYDAWEQTYANPGWGFKDLLPLFNKLETYQVRPNAPNHGSSGPLKVSYGGVYTDIGKQFYQTVGQVDPKRPADNSRDATDFYEVNVFNRWAKWIDEESGRRSDVAHHYIYNQDSKNLHVVAGASVIRVIFEGDRAVGVEYQWNHGVLPEADSDVHTVRASRMVVVSSGTFGSPAILERSGIGAKSLLEKLEILVKVDLEGVGHDYQDHNIVFTPYIASAETLTFDAIMRCEPDAVAEAQEEWLATGKGLIATNGVDCGGKIRPTAQELEEWGAEFKKRWEAEFAPYLDKAPLWIGLGAMLIGDPTVVPPQKYFTIGYFNLYPLARGSVHITSKDTDAPLDFKAGFLENIADVTPLIWGYKYTREIARRMPSFRGEPAPLHPDFPPGSKAGLIAEGVPFTIDYPRVEYTREDDEAIERYVRKLTATCWHSLGTCAMKPRAERGVVDSKLNVYGTKSLKVVDMSICPSNVGANTYSTALVVGEKAAVIIADELGVPGV</sequence>
<reference evidence="1" key="1">
    <citation type="submission" date="2022-07" db="EMBL/GenBank/DDBJ databases">
        <title>Genome Sequence of Phlebia brevispora.</title>
        <authorList>
            <person name="Buettner E."/>
        </authorList>
    </citation>
    <scope>NUCLEOTIDE SEQUENCE</scope>
    <source>
        <strain evidence="1">MPL23</strain>
    </source>
</reference>
<accession>A0ACC1SZ08</accession>
<name>A0ACC1SZ08_9APHY</name>
<proteinExistence type="predicted"/>
<evidence type="ECO:0000313" key="1">
    <source>
        <dbReference type="EMBL" id="KAJ3549123.1"/>
    </source>
</evidence>
<evidence type="ECO:0000313" key="2">
    <source>
        <dbReference type="Proteomes" id="UP001148662"/>
    </source>
</evidence>
<gene>
    <name evidence="1" type="ORF">NM688_g5215</name>
</gene>
<dbReference type="Proteomes" id="UP001148662">
    <property type="component" value="Unassembled WGS sequence"/>
</dbReference>
<dbReference type="EMBL" id="JANHOG010000941">
    <property type="protein sequence ID" value="KAJ3549123.1"/>
    <property type="molecule type" value="Genomic_DNA"/>
</dbReference>
<comment type="caution">
    <text evidence="1">The sequence shown here is derived from an EMBL/GenBank/DDBJ whole genome shotgun (WGS) entry which is preliminary data.</text>
</comment>